<dbReference type="InterPro" id="IPR000847">
    <property type="entry name" value="LysR_HTH_N"/>
</dbReference>
<evidence type="ECO:0000313" key="6">
    <source>
        <dbReference type="EMBL" id="RUR43250.1"/>
    </source>
</evidence>
<evidence type="ECO:0000256" key="1">
    <source>
        <dbReference type="ARBA" id="ARBA00009437"/>
    </source>
</evidence>
<dbReference type="GO" id="GO:0043565">
    <property type="term" value="F:sequence-specific DNA binding"/>
    <property type="evidence" value="ECO:0007669"/>
    <property type="project" value="TreeGrafter"/>
</dbReference>
<evidence type="ECO:0000313" key="7">
    <source>
        <dbReference type="Proteomes" id="UP000286912"/>
    </source>
</evidence>
<keyword evidence="3" id="KW-0238">DNA-binding</keyword>
<gene>
    <name evidence="6" type="ORF">ELY37_19045</name>
</gene>
<protein>
    <submittedName>
        <fullName evidence="6">LysR family transcriptional regulator</fullName>
    </submittedName>
</protein>
<dbReference type="AlphaFoldDB" id="A0A433L7L2"/>
<keyword evidence="4" id="KW-0804">Transcription</keyword>
<dbReference type="GO" id="GO:0003700">
    <property type="term" value="F:DNA-binding transcription factor activity"/>
    <property type="evidence" value="ECO:0007669"/>
    <property type="project" value="InterPro"/>
</dbReference>
<evidence type="ECO:0000259" key="5">
    <source>
        <dbReference type="PROSITE" id="PS50931"/>
    </source>
</evidence>
<feature type="domain" description="HTH lysR-type" evidence="5">
    <location>
        <begin position="4"/>
        <end position="61"/>
    </location>
</feature>
<dbReference type="CDD" id="cd08473">
    <property type="entry name" value="PBP2_CrgA_like_4"/>
    <property type="match status" value="1"/>
</dbReference>
<reference evidence="6 7" key="1">
    <citation type="submission" date="2018-12" db="EMBL/GenBank/DDBJ databases">
        <title>three novel Halomonas strain isolated from plants.</title>
        <authorList>
            <person name="Sun C."/>
        </authorList>
    </citation>
    <scope>NUCLEOTIDE SEQUENCE [LARGE SCALE GENOMIC DNA]</scope>
    <source>
        <strain evidence="6 7">RC</strain>
    </source>
</reference>
<dbReference type="OrthoDB" id="9815676at2"/>
<organism evidence="6 7">
    <name type="scientific">Vreelandella populi</name>
    <dbReference type="NCBI Taxonomy" id="2498858"/>
    <lineage>
        <taxon>Bacteria</taxon>
        <taxon>Pseudomonadati</taxon>
        <taxon>Pseudomonadota</taxon>
        <taxon>Gammaproteobacteria</taxon>
        <taxon>Oceanospirillales</taxon>
        <taxon>Halomonadaceae</taxon>
        <taxon>Vreelandella</taxon>
    </lineage>
</organism>
<dbReference type="InterPro" id="IPR058163">
    <property type="entry name" value="LysR-type_TF_proteobact-type"/>
</dbReference>
<dbReference type="SUPFAM" id="SSF46785">
    <property type="entry name" value="Winged helix' DNA-binding domain"/>
    <property type="match status" value="1"/>
</dbReference>
<proteinExistence type="inferred from homology"/>
<dbReference type="SUPFAM" id="SSF53850">
    <property type="entry name" value="Periplasmic binding protein-like II"/>
    <property type="match status" value="1"/>
</dbReference>
<dbReference type="Proteomes" id="UP000286912">
    <property type="component" value="Unassembled WGS sequence"/>
</dbReference>
<sequence>MTIPNLNDLYYFVQVVDHEGFAPAGRALGIAKSNLSRHVGELEKQLGVLLLHRSTRHLRMTDIGQRYYLHCKAMLKEAEAAQQVIEESQTGPCGTIRLSCPTGLLNFHISAMLAEFMVLHPQVHIHLEAANRHVDPLTEGIDIAIRARPMPFEDSDLFHKVLSNSSQCLVASPKLLSQYGIPQEPSDLTRFPSITRARPIEQHTWRLQRNEQIEVIEHTPRLITTDMTALYHAALAGVGIVQLPKLVLPGSIESGQLMLVLPEWELRQEVIHAVYLARRELLPSVRALLDFMAERYTGLEL</sequence>
<dbReference type="Gene3D" id="3.40.190.290">
    <property type="match status" value="1"/>
</dbReference>
<keyword evidence="2" id="KW-0805">Transcription regulation</keyword>
<dbReference type="Pfam" id="PF03466">
    <property type="entry name" value="LysR_substrate"/>
    <property type="match status" value="1"/>
</dbReference>
<dbReference type="PANTHER" id="PTHR30537">
    <property type="entry name" value="HTH-TYPE TRANSCRIPTIONAL REGULATOR"/>
    <property type="match status" value="1"/>
</dbReference>
<comment type="caution">
    <text evidence="6">The sequence shown here is derived from an EMBL/GenBank/DDBJ whole genome shotgun (WGS) entry which is preliminary data.</text>
</comment>
<evidence type="ECO:0000256" key="2">
    <source>
        <dbReference type="ARBA" id="ARBA00023015"/>
    </source>
</evidence>
<dbReference type="PANTHER" id="PTHR30537:SF31">
    <property type="entry name" value="TRANSCRIPTIONAL REGULATOR, LYSR FAMILY"/>
    <property type="match status" value="1"/>
</dbReference>
<name>A0A433L7L2_9GAMM</name>
<keyword evidence="7" id="KW-1185">Reference proteome</keyword>
<dbReference type="FunFam" id="1.10.10.10:FF:000001">
    <property type="entry name" value="LysR family transcriptional regulator"/>
    <property type="match status" value="1"/>
</dbReference>
<evidence type="ECO:0000256" key="4">
    <source>
        <dbReference type="ARBA" id="ARBA00023163"/>
    </source>
</evidence>
<dbReference type="Gene3D" id="1.10.10.10">
    <property type="entry name" value="Winged helix-like DNA-binding domain superfamily/Winged helix DNA-binding domain"/>
    <property type="match status" value="1"/>
</dbReference>
<dbReference type="InterPro" id="IPR036390">
    <property type="entry name" value="WH_DNA-bd_sf"/>
</dbReference>
<dbReference type="PROSITE" id="PS50931">
    <property type="entry name" value="HTH_LYSR"/>
    <property type="match status" value="1"/>
</dbReference>
<evidence type="ECO:0000256" key="3">
    <source>
        <dbReference type="ARBA" id="ARBA00023125"/>
    </source>
</evidence>
<accession>A0A433L7L2</accession>
<dbReference type="InterPro" id="IPR036388">
    <property type="entry name" value="WH-like_DNA-bd_sf"/>
</dbReference>
<dbReference type="Pfam" id="PF00126">
    <property type="entry name" value="HTH_1"/>
    <property type="match status" value="1"/>
</dbReference>
<dbReference type="InterPro" id="IPR005119">
    <property type="entry name" value="LysR_subst-bd"/>
</dbReference>
<dbReference type="GO" id="GO:0006351">
    <property type="term" value="P:DNA-templated transcription"/>
    <property type="evidence" value="ECO:0007669"/>
    <property type="project" value="TreeGrafter"/>
</dbReference>
<dbReference type="RefSeq" id="WP_126951870.1">
    <property type="nucleotide sequence ID" value="NZ_RZHD01000011.1"/>
</dbReference>
<dbReference type="EMBL" id="RZHD01000011">
    <property type="protein sequence ID" value="RUR43250.1"/>
    <property type="molecule type" value="Genomic_DNA"/>
</dbReference>
<comment type="similarity">
    <text evidence="1">Belongs to the LysR transcriptional regulatory family.</text>
</comment>